<dbReference type="InterPro" id="IPR050469">
    <property type="entry name" value="Diguanylate_Cyclase"/>
</dbReference>
<evidence type="ECO:0000256" key="3">
    <source>
        <dbReference type="SAM" id="Phobius"/>
    </source>
</evidence>
<feature type="domain" description="HAMP" evidence="4">
    <location>
        <begin position="364"/>
        <end position="417"/>
    </location>
</feature>
<reference evidence="6 7" key="1">
    <citation type="submission" date="2021-08" db="EMBL/GenBank/DDBJ databases">
        <authorList>
            <person name="Peeters C."/>
        </authorList>
    </citation>
    <scope>NUCLEOTIDE SEQUENCE [LARGE SCALE GENOMIC DNA]</scope>
    <source>
        <strain evidence="6 7">LMG 23994</strain>
    </source>
</reference>
<evidence type="ECO:0000313" key="7">
    <source>
        <dbReference type="Proteomes" id="UP000701702"/>
    </source>
</evidence>
<organism evidence="6 7">
    <name type="scientific">Cupriavidus pinatubonensis</name>
    <dbReference type="NCBI Taxonomy" id="248026"/>
    <lineage>
        <taxon>Bacteria</taxon>
        <taxon>Pseudomonadati</taxon>
        <taxon>Pseudomonadota</taxon>
        <taxon>Betaproteobacteria</taxon>
        <taxon>Burkholderiales</taxon>
        <taxon>Burkholderiaceae</taxon>
        <taxon>Cupriavidus</taxon>
    </lineage>
</organism>
<comment type="caution">
    <text evidence="6">The sequence shown here is derived from an EMBL/GenBank/DDBJ whole genome shotgun (WGS) entry which is preliminary data.</text>
</comment>
<dbReference type="PROSITE" id="PS50887">
    <property type="entry name" value="GGDEF"/>
    <property type="match status" value="1"/>
</dbReference>
<evidence type="ECO:0000313" key="6">
    <source>
        <dbReference type="EMBL" id="CAG9175325.1"/>
    </source>
</evidence>
<dbReference type="PANTHER" id="PTHR45138">
    <property type="entry name" value="REGULATORY COMPONENTS OF SENSORY TRANSDUCTION SYSTEM"/>
    <property type="match status" value="1"/>
</dbReference>
<proteinExistence type="predicted"/>
<dbReference type="InterPro" id="IPR003660">
    <property type="entry name" value="HAMP_dom"/>
</dbReference>
<evidence type="ECO:0000259" key="5">
    <source>
        <dbReference type="PROSITE" id="PS50887"/>
    </source>
</evidence>
<keyword evidence="7" id="KW-1185">Reference proteome</keyword>
<keyword evidence="3" id="KW-0812">Transmembrane</keyword>
<dbReference type="InterPro" id="IPR000160">
    <property type="entry name" value="GGDEF_dom"/>
</dbReference>
<keyword evidence="3" id="KW-1133">Transmembrane helix</keyword>
<evidence type="ECO:0000256" key="2">
    <source>
        <dbReference type="ARBA" id="ARBA00034247"/>
    </source>
</evidence>
<dbReference type="Pfam" id="PF00990">
    <property type="entry name" value="GGDEF"/>
    <property type="match status" value="1"/>
</dbReference>
<dbReference type="InterPro" id="IPR029787">
    <property type="entry name" value="Nucleotide_cyclase"/>
</dbReference>
<dbReference type="PROSITE" id="PS50885">
    <property type="entry name" value="HAMP"/>
    <property type="match status" value="1"/>
</dbReference>
<dbReference type="NCBIfam" id="TIGR00254">
    <property type="entry name" value="GGDEF"/>
    <property type="match status" value="1"/>
</dbReference>
<evidence type="ECO:0000259" key="4">
    <source>
        <dbReference type="PROSITE" id="PS50885"/>
    </source>
</evidence>
<feature type="domain" description="GGDEF" evidence="5">
    <location>
        <begin position="454"/>
        <end position="588"/>
    </location>
</feature>
<dbReference type="Gene3D" id="3.30.70.270">
    <property type="match status" value="1"/>
</dbReference>
<accession>A0ABM8X5V0</accession>
<dbReference type="InterPro" id="IPR043128">
    <property type="entry name" value="Rev_trsase/Diguanyl_cyclase"/>
</dbReference>
<dbReference type="RefSeq" id="WP_224003237.1">
    <property type="nucleotide sequence ID" value="NZ_CAJZAF010000016.1"/>
</dbReference>
<dbReference type="SMART" id="SM00267">
    <property type="entry name" value="GGDEF"/>
    <property type="match status" value="1"/>
</dbReference>
<dbReference type="Proteomes" id="UP000701702">
    <property type="component" value="Unassembled WGS sequence"/>
</dbReference>
<dbReference type="EC" id="2.7.7.65" evidence="1"/>
<dbReference type="SUPFAM" id="SSF55073">
    <property type="entry name" value="Nucleotide cyclase"/>
    <property type="match status" value="1"/>
</dbReference>
<dbReference type="PANTHER" id="PTHR45138:SF9">
    <property type="entry name" value="DIGUANYLATE CYCLASE DGCM-RELATED"/>
    <property type="match status" value="1"/>
</dbReference>
<sequence length="595" mass="64816">MAFWRRSRQAGNPLATGRSQSLKRKLAAATTVVGACTVGLASMLMARAYGDFDAARQNLYDISEYRVLLDAANVLSAERGPANSVLGEPPAENSAARDKLHLFRARSDAALARLLAPPPTPTALHHHHLPPLMVERVRERLRRARTEVDALATRPREDRQMDELQHAIEGMFEAVDALQPLIGWQVRQLSACDPGLAAPALTGKMLGDVREYGGRVASQIMAPIAAHQPIPIRSLADASRSRGRLLELWALAGPAYNMYGDAPRLEHAYADASHQFFGHGLSMVDSMVAQGRLSGHYSMSPTEFTNRYVPTLEPLERLRSEFLNEVIAHFKADRQHALRVLVTAGSATALILLVLGYVLVFAQRSVFLPLLDARDAVIALAEGRSRPSFTLPASGREMRRLFDALDILRRKLRERASLTEQLEHQARTDSLTGLLNRRALERIAARPADPAGPSTTSLILMDVDRFKQINDRHGHPAGDQVLRAVADLMRDMVDPDHALARFGGEEFAVLVPGASADEAASLAQALCAAICAEPIRLADGTRLPVTASFGVTTGLSGAPHWPRLFAAADAAMYRAKAEGRNCVRRADAPAQAVDH</sequence>
<keyword evidence="3" id="KW-0472">Membrane</keyword>
<dbReference type="CDD" id="cd01949">
    <property type="entry name" value="GGDEF"/>
    <property type="match status" value="1"/>
</dbReference>
<gene>
    <name evidence="6" type="ORF">LMG23994_03071</name>
</gene>
<comment type="catalytic activity">
    <reaction evidence="2">
        <text>2 GTP = 3',3'-c-di-GMP + 2 diphosphate</text>
        <dbReference type="Rhea" id="RHEA:24898"/>
        <dbReference type="ChEBI" id="CHEBI:33019"/>
        <dbReference type="ChEBI" id="CHEBI:37565"/>
        <dbReference type="ChEBI" id="CHEBI:58805"/>
        <dbReference type="EC" id="2.7.7.65"/>
    </reaction>
</comment>
<feature type="transmembrane region" description="Helical" evidence="3">
    <location>
        <begin position="340"/>
        <end position="362"/>
    </location>
</feature>
<dbReference type="EMBL" id="CAJZAF010000016">
    <property type="protein sequence ID" value="CAG9175325.1"/>
    <property type="molecule type" value="Genomic_DNA"/>
</dbReference>
<protein>
    <recommendedName>
        <fullName evidence="1">diguanylate cyclase</fullName>
        <ecNumber evidence="1">2.7.7.65</ecNumber>
    </recommendedName>
</protein>
<evidence type="ECO:0000256" key="1">
    <source>
        <dbReference type="ARBA" id="ARBA00012528"/>
    </source>
</evidence>
<name>A0ABM8X5V0_9BURK</name>